<dbReference type="Pfam" id="PF15780">
    <property type="entry name" value="ASH"/>
    <property type="match status" value="1"/>
</dbReference>
<evidence type="ECO:0000259" key="8">
    <source>
        <dbReference type="Pfam" id="PF22544"/>
    </source>
</evidence>
<comment type="subcellular location">
    <subcellularLocation>
        <location evidence="1">Cell projection</location>
        <location evidence="1">Cilium</location>
    </subcellularLocation>
    <subcellularLocation>
        <location evidence="2">Cytoplasm</location>
    </subcellularLocation>
</comment>
<keyword evidence="5" id="KW-0966">Cell projection</keyword>
<gene>
    <name evidence="9" type="ORF">A3F84_07520</name>
</gene>
<evidence type="ECO:0000313" key="10">
    <source>
        <dbReference type="Proteomes" id="UP000178606"/>
    </source>
</evidence>
<protein>
    <submittedName>
        <fullName evidence="9">Uncharacterized protein</fullName>
    </submittedName>
</protein>
<dbReference type="NCBIfam" id="NF012200">
    <property type="entry name" value="choice_anch_D"/>
    <property type="match status" value="2"/>
</dbReference>
<evidence type="ECO:0000256" key="3">
    <source>
        <dbReference type="ARBA" id="ARBA00022490"/>
    </source>
</evidence>
<dbReference type="PROSITE" id="PS00018">
    <property type="entry name" value="EF_HAND_1"/>
    <property type="match status" value="2"/>
</dbReference>
<evidence type="ECO:0000256" key="6">
    <source>
        <dbReference type="SAM" id="SignalP"/>
    </source>
</evidence>
<keyword evidence="3" id="KW-0963">Cytoplasm</keyword>
<dbReference type="InterPro" id="IPR013783">
    <property type="entry name" value="Ig-like_fold"/>
</dbReference>
<dbReference type="Proteomes" id="UP000178606">
    <property type="component" value="Unassembled WGS sequence"/>
</dbReference>
<dbReference type="Pfam" id="PF22544">
    <property type="entry name" value="HYDIN_VesB_CFA65-like_Ig"/>
    <property type="match status" value="1"/>
</dbReference>
<dbReference type="InterPro" id="IPR031549">
    <property type="entry name" value="ASH"/>
</dbReference>
<organism evidence="9 10">
    <name type="scientific">Handelsmanbacteria sp. (strain RIFCSPLOWO2_12_FULL_64_10)</name>
    <dbReference type="NCBI Taxonomy" id="1817868"/>
    <lineage>
        <taxon>Bacteria</taxon>
        <taxon>Candidatus Handelsmaniibacteriota</taxon>
    </lineage>
</organism>
<dbReference type="Gene3D" id="1.10.1330.10">
    <property type="entry name" value="Dockerin domain"/>
    <property type="match status" value="1"/>
</dbReference>
<feature type="domain" description="HYDIN/VesB/CFA65-like Ig-like" evidence="8">
    <location>
        <begin position="933"/>
        <end position="1019"/>
    </location>
</feature>
<keyword evidence="4" id="KW-0969">Cilium</keyword>
<dbReference type="GO" id="GO:0005737">
    <property type="term" value="C:cytoplasm"/>
    <property type="evidence" value="ECO:0007669"/>
    <property type="project" value="UniProtKB-SubCell"/>
</dbReference>
<name>A0A1F6CIV8_HANXR</name>
<dbReference type="PANTHER" id="PTHR46127:SF1">
    <property type="entry name" value="CILIA- AND FLAGELLA-ASSOCIATED PROTEIN 65"/>
    <property type="match status" value="1"/>
</dbReference>
<evidence type="ECO:0000256" key="5">
    <source>
        <dbReference type="ARBA" id="ARBA00023273"/>
    </source>
</evidence>
<evidence type="ECO:0000259" key="7">
    <source>
        <dbReference type="Pfam" id="PF15780"/>
    </source>
</evidence>
<dbReference type="Gene3D" id="2.60.40.10">
    <property type="entry name" value="Immunoglobulins"/>
    <property type="match status" value="2"/>
</dbReference>
<keyword evidence="6" id="KW-0732">Signal</keyword>
<evidence type="ECO:0000256" key="4">
    <source>
        <dbReference type="ARBA" id="ARBA00023069"/>
    </source>
</evidence>
<dbReference type="InterPro" id="IPR052614">
    <property type="entry name" value="CFAP65"/>
</dbReference>
<dbReference type="AlphaFoldDB" id="A0A1F6CIV8"/>
<dbReference type="InterPro" id="IPR036439">
    <property type="entry name" value="Dockerin_dom_sf"/>
</dbReference>
<feature type="domain" description="Abnormal spindle-like microcephaly-associated protein ASH" evidence="7">
    <location>
        <begin position="1039"/>
        <end position="1126"/>
    </location>
</feature>
<dbReference type="GO" id="GO:0000272">
    <property type="term" value="P:polysaccharide catabolic process"/>
    <property type="evidence" value="ECO:0007669"/>
    <property type="project" value="InterPro"/>
</dbReference>
<dbReference type="InterPro" id="IPR053879">
    <property type="entry name" value="HYDIN_VesB_CFA65-like_Ig"/>
</dbReference>
<feature type="chain" id="PRO_5009523447" evidence="6">
    <location>
        <begin position="25"/>
        <end position="1199"/>
    </location>
</feature>
<evidence type="ECO:0000256" key="1">
    <source>
        <dbReference type="ARBA" id="ARBA00004138"/>
    </source>
</evidence>
<accession>A0A1F6CIV8</accession>
<sequence length="1199" mass="126609">MGLYIRRLALTSLLSLIAFSPAHAQTVPSTLRVGDVFSTAVAGRADLTLDFTDRDYELILYALKATEDTTKTFRFTVSPPAAAKAAFARALAGLPPSDRDRAEMALRAEERRIAEILRQNPYAPSKPAVTQAPAVGSQRQFAFRKFGGVQQDATVTARLVAVSQKALAYADVDTAGLERRPVTTAQIQAMLEEFDRTAYPLVTSVFGKESDVDGDGRVLFLFTRLVNRVGGIAGFYSAASALPTSRGGNGNLSDMMYLSPDREPGFYRSLLAHEFQHLVNFNQHVLARMGGESEDSWLNEGLSHLTEDLVGDHALGGNNGLVETFLAHPERFSLTGEALLNLGVRGAAYLFLRGLVDQKGQGILGPLTQTGKAGPANVEAVIGQPFADLYRGWAARLFLSGTKLNDDPAYSYTFPFLTEATTGRRAVPPPREDALMTGGTPLSGALRPTGMTFVRLAGSGAAQKVQVSADSEGDVRALVIPVPKAFRPQLVAPVDFFEYIKLDAPLSSAQTAGVGFTVSGGVADPAVSKVMLRFSRTDGPDSLKFIADVVNGRFSRPVVFAPSQAGTYVLAPFLLREGPLFDGTNAFGPVVVAGSVTGEVTLPADFFTGLRFDQAVSASRTTGAGFSLNGTATDPAIREVLFRFVRRDRPDTLRFFAEVAGGRFRRPVVFTPSQAGTYIFQVYAKRGGPLYDYIDDFPEFTVVKGLTDDVILPADYFKGITFDAPFPATITAGVGLRLSGGVADQAANRMLVNFAPEQGDDIQFALDVQGGRFSQDVIFSPEQVGTYKLSFYLGQRGTSSFPYVDGFEPVVVKVVPGVKTMIPTGYFSGLTLDAPFPADVFIGKAARFSGAVTNSANTQIAVDFKSLDGGQDLETAFINVSGGRFSRDFSFTRAGRYQMVVFAGAQGQSLPFAGQFDGVRVRAGQADIAVAVPRLDFGEVGAGGAKELTLTLYNRGTLALTVRDVNSSSPLLTATPRTATVAAGDSVKITVAFRPTGAGDLAGALTVLSDDPDEGSLAVSAVGRGLAQTVLSPAIALSATALSFDSVRVGNVSRKTLTVSNVGNDTLRVMSTAISGADSAHFSASPTAFRVAPGGKQEVTVTFAPGAAGRRSATLSIAHNAAGSPSRISLTGTGVAPVSGPPSPDFDGDGEVGFGDFFLFADAFGSRATGGSAKFDLDGDGEVGFGDFFLFADAFGKKR</sequence>
<dbReference type="EMBL" id="MFKF01000238">
    <property type="protein sequence ID" value="OGG49194.1"/>
    <property type="molecule type" value="Genomic_DNA"/>
</dbReference>
<comment type="caution">
    <text evidence="9">The sequence shown here is derived from an EMBL/GenBank/DDBJ whole genome shotgun (WGS) entry which is preliminary data.</text>
</comment>
<dbReference type="PANTHER" id="PTHR46127">
    <property type="entry name" value="CILIA- AND FLAGELLA-ASSOCIATED PROTEIN 65"/>
    <property type="match status" value="1"/>
</dbReference>
<dbReference type="InterPro" id="IPR018247">
    <property type="entry name" value="EF_Hand_1_Ca_BS"/>
</dbReference>
<proteinExistence type="predicted"/>
<feature type="signal peptide" evidence="6">
    <location>
        <begin position="1"/>
        <end position="24"/>
    </location>
</feature>
<evidence type="ECO:0000256" key="2">
    <source>
        <dbReference type="ARBA" id="ARBA00004496"/>
    </source>
</evidence>
<reference evidence="9 10" key="1">
    <citation type="journal article" date="2016" name="Nat. Commun.">
        <title>Thousands of microbial genomes shed light on interconnected biogeochemical processes in an aquifer system.</title>
        <authorList>
            <person name="Anantharaman K."/>
            <person name="Brown C.T."/>
            <person name="Hug L.A."/>
            <person name="Sharon I."/>
            <person name="Castelle C.J."/>
            <person name="Probst A.J."/>
            <person name="Thomas B.C."/>
            <person name="Singh A."/>
            <person name="Wilkins M.J."/>
            <person name="Karaoz U."/>
            <person name="Brodie E.L."/>
            <person name="Williams K.H."/>
            <person name="Hubbard S.S."/>
            <person name="Banfield J.F."/>
        </authorList>
    </citation>
    <scope>NUCLEOTIDE SEQUENCE [LARGE SCALE GENOMIC DNA]</scope>
    <source>
        <strain evidence="10">RIFCSPLOWO2_12_FULL_64_10</strain>
    </source>
</reference>
<evidence type="ECO:0000313" key="9">
    <source>
        <dbReference type="EMBL" id="OGG49194.1"/>
    </source>
</evidence>